<name>A0AAD1U3E1_EUPCR</name>
<dbReference type="Proteomes" id="UP001295684">
    <property type="component" value="Unassembled WGS sequence"/>
</dbReference>
<sequence length="177" mass="20779">MKSKRAWSLKDAEADPQPDPSSLKKCPKRVSSKKLSSTSQFCVVKHKLNYSVVPNERIQDKLRLFLKPYNRELSLKKYISPTEESQHSDYHCDSSPRWENQLKKNNWEIKQGKNRGRWKGLSDFGKLHMELGWRRLGIRVQMFGKFRNLLWNKCIYIEICGCLLIAGLLFDESKSCQ</sequence>
<evidence type="ECO:0000256" key="1">
    <source>
        <dbReference type="SAM" id="MobiDB-lite"/>
    </source>
</evidence>
<comment type="caution">
    <text evidence="3">The sequence shown here is derived from an EMBL/GenBank/DDBJ whole genome shotgun (WGS) entry which is preliminary data.</text>
</comment>
<evidence type="ECO:0000313" key="3">
    <source>
        <dbReference type="EMBL" id="CAI2361266.1"/>
    </source>
</evidence>
<evidence type="ECO:0000256" key="2">
    <source>
        <dbReference type="SAM" id="Phobius"/>
    </source>
</evidence>
<feature type="transmembrane region" description="Helical" evidence="2">
    <location>
        <begin position="149"/>
        <end position="170"/>
    </location>
</feature>
<evidence type="ECO:0000313" key="4">
    <source>
        <dbReference type="Proteomes" id="UP001295684"/>
    </source>
</evidence>
<dbReference type="AlphaFoldDB" id="A0AAD1U3E1"/>
<keyword evidence="2" id="KW-0812">Transmembrane</keyword>
<organism evidence="3 4">
    <name type="scientific">Euplotes crassus</name>
    <dbReference type="NCBI Taxonomy" id="5936"/>
    <lineage>
        <taxon>Eukaryota</taxon>
        <taxon>Sar</taxon>
        <taxon>Alveolata</taxon>
        <taxon>Ciliophora</taxon>
        <taxon>Intramacronucleata</taxon>
        <taxon>Spirotrichea</taxon>
        <taxon>Hypotrichia</taxon>
        <taxon>Euplotida</taxon>
        <taxon>Euplotidae</taxon>
        <taxon>Moneuplotes</taxon>
    </lineage>
</organism>
<keyword evidence="2" id="KW-1133">Transmembrane helix</keyword>
<dbReference type="EMBL" id="CAMPGE010002460">
    <property type="protein sequence ID" value="CAI2361266.1"/>
    <property type="molecule type" value="Genomic_DNA"/>
</dbReference>
<keyword evidence="2" id="KW-0472">Membrane</keyword>
<proteinExistence type="predicted"/>
<keyword evidence="4" id="KW-1185">Reference proteome</keyword>
<feature type="region of interest" description="Disordered" evidence="1">
    <location>
        <begin position="1"/>
        <end position="31"/>
    </location>
</feature>
<gene>
    <name evidence="3" type="ORF">ECRASSUSDP1_LOCUS2576</name>
</gene>
<accession>A0AAD1U3E1</accession>
<protein>
    <submittedName>
        <fullName evidence="3">Uncharacterized protein</fullName>
    </submittedName>
</protein>
<reference evidence="3" key="1">
    <citation type="submission" date="2023-07" db="EMBL/GenBank/DDBJ databases">
        <authorList>
            <consortium name="AG Swart"/>
            <person name="Singh M."/>
            <person name="Singh A."/>
            <person name="Seah K."/>
            <person name="Emmerich C."/>
        </authorList>
    </citation>
    <scope>NUCLEOTIDE SEQUENCE</scope>
    <source>
        <strain evidence="3">DP1</strain>
    </source>
</reference>